<dbReference type="PANTHER" id="PTHR30273">
    <property type="entry name" value="PERIPLASMIC SIGNAL SENSOR AND SIGMA FACTOR ACTIVATOR FECR-RELATED"/>
    <property type="match status" value="1"/>
</dbReference>
<dbReference type="EMBL" id="FLRC01000001">
    <property type="protein sequence ID" value="SBT23517.1"/>
    <property type="molecule type" value="Genomic_DNA"/>
</dbReference>
<gene>
    <name evidence="3" type="ORF">ODI_00052</name>
    <name evidence="4" type="ORF">ODI_R3612</name>
</gene>
<name>A0A1C3JWI9_9BURK</name>
<keyword evidence="5" id="KW-1185">Reference proteome</keyword>
<reference evidence="4 5" key="2">
    <citation type="submission" date="2017-08" db="EMBL/GenBank/DDBJ databases">
        <authorList>
            <person name="de Groot N.N."/>
        </authorList>
    </citation>
    <scope>NUCLEOTIDE SEQUENCE [LARGE SCALE GENOMIC DNA]</scope>
    <source>
        <strain evidence="4">Orrdi1</strain>
    </source>
</reference>
<evidence type="ECO:0000313" key="3">
    <source>
        <dbReference type="EMBL" id="SBT23517.1"/>
    </source>
</evidence>
<dbReference type="Proteomes" id="UP000078558">
    <property type="component" value="Chromosome I"/>
</dbReference>
<dbReference type="Gene3D" id="2.60.120.1440">
    <property type="match status" value="1"/>
</dbReference>
<feature type="domain" description="FecR N-terminal" evidence="2">
    <location>
        <begin position="21"/>
        <end position="63"/>
    </location>
</feature>
<dbReference type="Pfam" id="PF16220">
    <property type="entry name" value="DUF4880"/>
    <property type="match status" value="1"/>
</dbReference>
<evidence type="ECO:0000313" key="4">
    <source>
        <dbReference type="EMBL" id="SOE51675.1"/>
    </source>
</evidence>
<dbReference type="AlphaFoldDB" id="A0A1C3JWI9"/>
<organism evidence="3 5">
    <name type="scientific">Orrella dioscoreae</name>
    <dbReference type="NCBI Taxonomy" id="1851544"/>
    <lineage>
        <taxon>Bacteria</taxon>
        <taxon>Pseudomonadati</taxon>
        <taxon>Pseudomonadota</taxon>
        <taxon>Betaproteobacteria</taxon>
        <taxon>Burkholderiales</taxon>
        <taxon>Alcaligenaceae</taxon>
        <taxon>Orrella</taxon>
    </lineage>
</organism>
<evidence type="ECO:0000313" key="5">
    <source>
        <dbReference type="Proteomes" id="UP000078558"/>
    </source>
</evidence>
<dbReference type="GO" id="GO:0016989">
    <property type="term" value="F:sigma factor antagonist activity"/>
    <property type="evidence" value="ECO:0007669"/>
    <property type="project" value="TreeGrafter"/>
</dbReference>
<accession>A0A1C3JWI9</accession>
<evidence type="ECO:0000259" key="2">
    <source>
        <dbReference type="Pfam" id="PF16220"/>
    </source>
</evidence>
<dbReference type="InterPro" id="IPR032623">
    <property type="entry name" value="FecR_N"/>
</dbReference>
<dbReference type="Pfam" id="PF04773">
    <property type="entry name" value="FecR"/>
    <property type="match status" value="1"/>
</dbReference>
<dbReference type="RefSeq" id="WP_067748538.1">
    <property type="nucleotide sequence ID" value="NZ_LT907988.1"/>
</dbReference>
<sequence length="336" mass="36919">MSGSRHPFDPGTLALSHPVLEQAADWFALLRSGHASAQDRQAWQQWLDGSAEHREAWRHVERIGTRFAPLQDSPARDTAVATYRRVSARGARARRQVLLGLLGTAGAGCLGWATWRHTPLPALALGWTADHQSGIGETRQITLADGTRVWLRALSAFDVRYDPAQRELRLSSGQMLIDTASDPNRPFFVQTRAGRLQALGTRFTVRQEEEAVLVAVFDGAVRVETADRRNAGIVPAGEQVRFTSTRLLPAAAATPALEAWSHGVLVADGLPLGEVVQELRRYHFGHLGVSPAVADLRVFGSLPIHDVPRALRMMASVLPIRLRQPMAWWISIDAQA</sequence>
<dbReference type="PIRSF" id="PIRSF018266">
    <property type="entry name" value="FecR"/>
    <property type="match status" value="1"/>
</dbReference>
<proteinExistence type="predicted"/>
<feature type="domain" description="FecR protein" evidence="1">
    <location>
        <begin position="131"/>
        <end position="222"/>
    </location>
</feature>
<protein>
    <submittedName>
        <fullName evidence="3">Fe2+-dicitrate sensor, membrane component</fullName>
    </submittedName>
</protein>
<evidence type="ECO:0000259" key="1">
    <source>
        <dbReference type="Pfam" id="PF04773"/>
    </source>
</evidence>
<dbReference type="InterPro" id="IPR012373">
    <property type="entry name" value="Ferrdict_sens_TM"/>
</dbReference>
<dbReference type="InterPro" id="IPR006860">
    <property type="entry name" value="FecR"/>
</dbReference>
<dbReference type="PANTHER" id="PTHR30273:SF2">
    <property type="entry name" value="PROTEIN FECR"/>
    <property type="match status" value="1"/>
</dbReference>
<dbReference type="KEGG" id="odi:ODI_R3612"/>
<reference evidence="3 5" key="1">
    <citation type="submission" date="2016-06" db="EMBL/GenBank/DDBJ databases">
        <authorList>
            <person name="Kjaerup R.B."/>
            <person name="Dalgaard T.S."/>
            <person name="Juul-Madsen H.R."/>
        </authorList>
    </citation>
    <scope>NUCLEOTIDE SEQUENCE [LARGE SCALE GENOMIC DNA]</scope>
    <source>
        <strain evidence="3">Orrdi1</strain>
    </source>
</reference>
<dbReference type="EMBL" id="LT907988">
    <property type="protein sequence ID" value="SOE51675.1"/>
    <property type="molecule type" value="Genomic_DNA"/>
</dbReference>
<dbReference type="STRING" id="1851544.ODI_00052"/>